<dbReference type="Proteomes" id="UP001589813">
    <property type="component" value="Unassembled WGS sequence"/>
</dbReference>
<evidence type="ECO:0000256" key="7">
    <source>
        <dbReference type="ARBA" id="ARBA00023136"/>
    </source>
</evidence>
<dbReference type="PANTHER" id="PTHR14969">
    <property type="entry name" value="SPHINGOSINE-1-PHOSPHATE PHOSPHOHYDROLASE"/>
    <property type="match status" value="1"/>
</dbReference>
<evidence type="ECO:0000313" key="12">
    <source>
        <dbReference type="EMBL" id="MFC0049127.1"/>
    </source>
</evidence>
<reference evidence="12 13" key="1">
    <citation type="submission" date="2024-09" db="EMBL/GenBank/DDBJ databases">
        <authorList>
            <person name="Sun Q."/>
            <person name="Mori K."/>
        </authorList>
    </citation>
    <scope>NUCLEOTIDE SEQUENCE [LARGE SCALE GENOMIC DNA]</scope>
    <source>
        <strain evidence="12 13">KCTC 23315</strain>
    </source>
</reference>
<organism evidence="12 13">
    <name type="scientific">Rheinheimera tilapiae</name>
    <dbReference type="NCBI Taxonomy" id="875043"/>
    <lineage>
        <taxon>Bacteria</taxon>
        <taxon>Pseudomonadati</taxon>
        <taxon>Pseudomonadota</taxon>
        <taxon>Gammaproteobacteria</taxon>
        <taxon>Chromatiales</taxon>
        <taxon>Chromatiaceae</taxon>
        <taxon>Rheinheimera</taxon>
    </lineage>
</organism>
<feature type="domain" description="Phosphatidic acid phosphatase type 2/haloperoxidase" evidence="11">
    <location>
        <begin position="60"/>
        <end position="170"/>
    </location>
</feature>
<evidence type="ECO:0000259" key="11">
    <source>
        <dbReference type="SMART" id="SM00014"/>
    </source>
</evidence>
<dbReference type="EMBL" id="JBHLXP010000003">
    <property type="protein sequence ID" value="MFC0049127.1"/>
    <property type="molecule type" value="Genomic_DNA"/>
</dbReference>
<keyword evidence="6 10" id="KW-1133">Transmembrane helix</keyword>
<evidence type="ECO:0000256" key="9">
    <source>
        <dbReference type="ARBA" id="ARBA00047594"/>
    </source>
</evidence>
<accession>A0ABV6BE13</accession>
<dbReference type="Pfam" id="PF01569">
    <property type="entry name" value="PAP2"/>
    <property type="match status" value="1"/>
</dbReference>
<keyword evidence="5" id="KW-0378">Hydrolase</keyword>
<evidence type="ECO:0000256" key="8">
    <source>
        <dbReference type="ARBA" id="ARBA00032707"/>
    </source>
</evidence>
<dbReference type="SUPFAM" id="SSF48317">
    <property type="entry name" value="Acid phosphatase/Vanadium-dependent haloperoxidase"/>
    <property type="match status" value="1"/>
</dbReference>
<evidence type="ECO:0000256" key="10">
    <source>
        <dbReference type="SAM" id="Phobius"/>
    </source>
</evidence>
<keyword evidence="4 10" id="KW-0812">Transmembrane</keyword>
<feature type="transmembrane region" description="Helical" evidence="10">
    <location>
        <begin position="155"/>
        <end position="173"/>
    </location>
</feature>
<comment type="catalytic activity">
    <reaction evidence="9">
        <text>di-trans,octa-cis-undecaprenyl diphosphate + H2O = di-trans,octa-cis-undecaprenyl phosphate + phosphate + H(+)</text>
        <dbReference type="Rhea" id="RHEA:28094"/>
        <dbReference type="ChEBI" id="CHEBI:15377"/>
        <dbReference type="ChEBI" id="CHEBI:15378"/>
        <dbReference type="ChEBI" id="CHEBI:43474"/>
        <dbReference type="ChEBI" id="CHEBI:58405"/>
        <dbReference type="ChEBI" id="CHEBI:60392"/>
        <dbReference type="EC" id="3.6.1.27"/>
    </reaction>
</comment>
<evidence type="ECO:0000256" key="6">
    <source>
        <dbReference type="ARBA" id="ARBA00022989"/>
    </source>
</evidence>
<dbReference type="InterPro" id="IPR000326">
    <property type="entry name" value="PAP2/HPO"/>
</dbReference>
<keyword evidence="13" id="KW-1185">Reference proteome</keyword>
<dbReference type="PANTHER" id="PTHR14969:SF62">
    <property type="entry name" value="DECAPRENYLPHOSPHORYL-5-PHOSPHORIBOSE PHOSPHATASE RV3807C-RELATED"/>
    <property type="match status" value="1"/>
</dbReference>
<evidence type="ECO:0000256" key="1">
    <source>
        <dbReference type="ARBA" id="ARBA00004651"/>
    </source>
</evidence>
<protein>
    <recommendedName>
        <fullName evidence="2">undecaprenyl-diphosphate phosphatase</fullName>
        <ecNumber evidence="2">3.6.1.27</ecNumber>
    </recommendedName>
    <alternativeName>
        <fullName evidence="8">Undecaprenyl pyrophosphate phosphatase</fullName>
    </alternativeName>
</protein>
<feature type="transmembrane region" description="Helical" evidence="10">
    <location>
        <begin position="29"/>
        <end position="51"/>
    </location>
</feature>
<keyword evidence="7 10" id="KW-0472">Membrane</keyword>
<feature type="transmembrane region" description="Helical" evidence="10">
    <location>
        <begin position="113"/>
        <end position="135"/>
    </location>
</feature>
<comment type="subcellular location">
    <subcellularLocation>
        <location evidence="1">Cell membrane</location>
        <topology evidence="1">Multi-pass membrane protein</topology>
    </subcellularLocation>
</comment>
<dbReference type="EC" id="3.6.1.27" evidence="2"/>
<proteinExistence type="predicted"/>
<feature type="transmembrane region" description="Helical" evidence="10">
    <location>
        <begin position="57"/>
        <end position="78"/>
    </location>
</feature>
<evidence type="ECO:0000313" key="13">
    <source>
        <dbReference type="Proteomes" id="UP001589813"/>
    </source>
</evidence>
<evidence type="ECO:0000256" key="4">
    <source>
        <dbReference type="ARBA" id="ARBA00022692"/>
    </source>
</evidence>
<evidence type="ECO:0000256" key="3">
    <source>
        <dbReference type="ARBA" id="ARBA00022475"/>
    </source>
</evidence>
<gene>
    <name evidence="12" type="ORF">ACFFJP_12600</name>
</gene>
<dbReference type="RefSeq" id="WP_377244415.1">
    <property type="nucleotide sequence ID" value="NZ_JBHLXP010000003.1"/>
</dbReference>
<dbReference type="InterPro" id="IPR036938">
    <property type="entry name" value="PAP2/HPO_sf"/>
</dbReference>
<dbReference type="SMART" id="SM00014">
    <property type="entry name" value="acidPPc"/>
    <property type="match status" value="1"/>
</dbReference>
<comment type="caution">
    <text evidence="12">The sequence shown here is derived from an EMBL/GenBank/DDBJ whole genome shotgun (WGS) entry which is preliminary data.</text>
</comment>
<evidence type="ECO:0000256" key="5">
    <source>
        <dbReference type="ARBA" id="ARBA00022801"/>
    </source>
</evidence>
<evidence type="ECO:0000256" key="2">
    <source>
        <dbReference type="ARBA" id="ARBA00012374"/>
    </source>
</evidence>
<sequence length="174" mass="19196">MHRQRWIELDQRYFARLFLGLGQGRLRRLSYWVSKSADGPGYALLALWLYWQGDAVALQLVSVLALAFAIELPAYLLLKNLFRRQRPAVALAGQIRAHIEPSDRFSLPSGHTAGAFVLVSCIAVLAPAWFPLALLWGCMVGMSRVLLGVHFPGDILAGMLLGSCSVLFAMLSLS</sequence>
<name>A0ABV6BE13_9GAMM</name>
<keyword evidence="3" id="KW-1003">Cell membrane</keyword>
<dbReference type="Gene3D" id="1.20.144.10">
    <property type="entry name" value="Phosphatidic acid phosphatase type 2/haloperoxidase"/>
    <property type="match status" value="1"/>
</dbReference>